<proteinExistence type="predicted"/>
<sequence>MWKTTGRKPRELEDLPPLPDEVVYVWDWYLRVRGHEPLTYSEIESWAALTGVDPSPAEVEAIRRLDQLNWSTSDD</sequence>
<evidence type="ECO:0000313" key="1">
    <source>
        <dbReference type="EMBL" id="USN14410.1"/>
    </source>
</evidence>
<gene>
    <name evidence="1" type="ORF">DONNERLITTCHEN_00090</name>
</gene>
<dbReference type="Proteomes" id="UP001057102">
    <property type="component" value="Segment"/>
</dbReference>
<reference evidence="1" key="1">
    <citation type="submission" date="2022-05" db="EMBL/GenBank/DDBJ databases">
        <authorList>
            <person name="Friedrich I."/>
            <person name="Poehlein A."/>
            <person name="Schneider D."/>
            <person name="Hertel R."/>
            <person name="Daniel R."/>
        </authorList>
    </citation>
    <scope>NUCLEOTIDE SEQUENCE</scope>
</reference>
<name>A0A9E7SK02_9CAUD</name>
<dbReference type="EMBL" id="ON529854">
    <property type="protein sequence ID" value="USN14410.1"/>
    <property type="molecule type" value="Genomic_DNA"/>
</dbReference>
<dbReference type="Pfam" id="PF23812">
    <property type="entry name" value="Phage_TAC_18"/>
    <property type="match status" value="1"/>
</dbReference>
<evidence type="ECO:0000313" key="2">
    <source>
        <dbReference type="Proteomes" id="UP001057102"/>
    </source>
</evidence>
<keyword evidence="2" id="KW-1185">Reference proteome</keyword>
<accession>A0A9E7SK02</accession>
<organism evidence="1 2">
    <name type="scientific">Janthinobacterium phage vB_JliS-Donnerlittchen</name>
    <dbReference type="NCBI Taxonomy" id="2948610"/>
    <lineage>
        <taxon>Viruses</taxon>
        <taxon>Duplodnaviria</taxon>
        <taxon>Heunggongvirae</taxon>
        <taxon>Uroviricota</taxon>
        <taxon>Caudoviricetes</taxon>
        <taxon>Mesyanzhinovviridae</taxon>
        <taxon>Bradleyvirinae</taxon>
        <taxon>Donnerlittchenvirus</taxon>
        <taxon>Donnerlittchenvirus donnerlittchenvirus</taxon>
    </lineage>
</organism>
<dbReference type="InterPro" id="IPR056919">
    <property type="entry name" value="Phage_TAC_18"/>
</dbReference>
<protein>
    <submittedName>
        <fullName evidence="1">Uncharacterized protein</fullName>
    </submittedName>
</protein>